<reference evidence="2 3" key="1">
    <citation type="submission" date="2014-06" db="EMBL/GenBank/DDBJ databases">
        <title>Functional and comparative genomic analyses of the Drosophila gut microbiota identify candidate symbiosis factors.</title>
        <authorList>
            <person name="Newell P.D."/>
            <person name="Chaston J.M."/>
            <person name="Douglas A.E."/>
        </authorList>
    </citation>
    <scope>NUCLEOTIDE SEQUENCE [LARGE SCALE GENOMIC DNA]</scope>
    <source>
        <strain evidence="2 3">DmCS_006</strain>
    </source>
</reference>
<accession>A0A094YWS7</accession>
<dbReference type="STRING" id="104102.AtDm6_0795"/>
<evidence type="ECO:0000313" key="3">
    <source>
        <dbReference type="Proteomes" id="UP000029448"/>
    </source>
</evidence>
<gene>
    <name evidence="2" type="ORF">AtDm6_0795</name>
</gene>
<evidence type="ECO:0000313" key="2">
    <source>
        <dbReference type="EMBL" id="KGB25114.1"/>
    </source>
</evidence>
<keyword evidence="3" id="KW-1185">Reference proteome</keyword>
<dbReference type="PATRIC" id="fig|104102.7.peg.786"/>
<organism evidence="2 3">
    <name type="scientific">Acetobacter tropicalis</name>
    <dbReference type="NCBI Taxonomy" id="104102"/>
    <lineage>
        <taxon>Bacteria</taxon>
        <taxon>Pseudomonadati</taxon>
        <taxon>Pseudomonadota</taxon>
        <taxon>Alphaproteobacteria</taxon>
        <taxon>Acetobacterales</taxon>
        <taxon>Acetobacteraceae</taxon>
        <taxon>Acetobacter</taxon>
    </lineage>
</organism>
<comment type="caution">
    <text evidence="2">The sequence shown here is derived from an EMBL/GenBank/DDBJ whole genome shotgun (WGS) entry which is preliminary data.</text>
</comment>
<sequence>MSRFMLLILRRLRAPAKGQSYNAGATGTPDLATTAGRR</sequence>
<dbReference type="AlphaFoldDB" id="A0A094YWS7"/>
<evidence type="ECO:0000256" key="1">
    <source>
        <dbReference type="SAM" id="MobiDB-lite"/>
    </source>
</evidence>
<dbReference type="EMBL" id="JOKM01000021">
    <property type="protein sequence ID" value="KGB25114.1"/>
    <property type="molecule type" value="Genomic_DNA"/>
</dbReference>
<name>A0A094YWS7_9PROT</name>
<protein>
    <submittedName>
        <fullName evidence="2">Uncharacterized protein</fullName>
    </submittedName>
</protein>
<proteinExistence type="predicted"/>
<feature type="region of interest" description="Disordered" evidence="1">
    <location>
        <begin position="18"/>
        <end position="38"/>
    </location>
</feature>
<dbReference type="Proteomes" id="UP000029448">
    <property type="component" value="Unassembled WGS sequence"/>
</dbReference>